<keyword evidence="3" id="KW-1185">Reference proteome</keyword>
<dbReference type="Gene3D" id="1.10.510.10">
    <property type="entry name" value="Transferase(Phosphotransferase) domain 1"/>
    <property type="match status" value="1"/>
</dbReference>
<name>A0ABR3BJR8_PHYBL</name>
<dbReference type="PANTHER" id="PTHR44329">
    <property type="entry name" value="SERINE/THREONINE-PROTEIN KINASE TNNI3K-RELATED"/>
    <property type="match status" value="1"/>
</dbReference>
<evidence type="ECO:0000313" key="3">
    <source>
        <dbReference type="Proteomes" id="UP001448207"/>
    </source>
</evidence>
<dbReference type="EMBL" id="JBCLYO010000001">
    <property type="protein sequence ID" value="KAL0097795.1"/>
    <property type="molecule type" value="Genomic_DNA"/>
</dbReference>
<gene>
    <name evidence="2" type="ORF">J3Q64DRAFT_1073194</name>
</gene>
<comment type="caution">
    <text evidence="2">The sequence shown here is derived from an EMBL/GenBank/DDBJ whole genome shotgun (WGS) entry which is preliminary data.</text>
</comment>
<sequence>MSLLNYLMECDANFYCRYALPLIAAQPCLFDLDGFESSIHQEAMSGDSCSKEINSAFEEFERDLDAQYELHPKYGRYVWDIADQWYQKWSVVFSLEHMWNWTLQKAEHEEATLATSERPFTTKGLQPWLNHNNCRHKIHERHQILLENICDYLVDWHQTNRSLALIGACKLTTIPFFPPSWFVDKQRQNHGDYQGLAPSYIARFVPPYRLASVPERWDEVFLKGLTVDPDHQLDMDPELITNTLSIYGLTVHYDSRLGYSRLMMVMKKATYGNLETSLEKEIPVDYNKPRMLALSVTKALKDLHWEYVHGNVHPRNILLNFADYVGELIDITFMQRSRSLQRRHSANANEAQTDRTSSVGVGGRWPYVAPEMAMPSSRLTTAADIYALGIILWQLVSRVTFPDNTLVDPFVYRIEPIPGVMKEWEDLYTDCLNTDPSKRPNAYMVYRRLEKLSADVPFSLHTLEYVHQRRGEIRQFLSERLLFDYRSNGIQPTSMLVEDGGHVLTASVTRLVNKGLESYPRLVQKFTF</sequence>
<dbReference type="InterPro" id="IPR011009">
    <property type="entry name" value="Kinase-like_dom_sf"/>
</dbReference>
<dbReference type="SUPFAM" id="SSF56112">
    <property type="entry name" value="Protein kinase-like (PK-like)"/>
    <property type="match status" value="1"/>
</dbReference>
<organism evidence="2 3">
    <name type="scientific">Phycomyces blakesleeanus</name>
    <dbReference type="NCBI Taxonomy" id="4837"/>
    <lineage>
        <taxon>Eukaryota</taxon>
        <taxon>Fungi</taxon>
        <taxon>Fungi incertae sedis</taxon>
        <taxon>Mucoromycota</taxon>
        <taxon>Mucoromycotina</taxon>
        <taxon>Mucoromycetes</taxon>
        <taxon>Mucorales</taxon>
        <taxon>Phycomycetaceae</taxon>
        <taxon>Phycomyces</taxon>
    </lineage>
</organism>
<dbReference type="InterPro" id="IPR000719">
    <property type="entry name" value="Prot_kinase_dom"/>
</dbReference>
<evidence type="ECO:0000259" key="1">
    <source>
        <dbReference type="PROSITE" id="PS50011"/>
    </source>
</evidence>
<accession>A0ABR3BJR8</accession>
<feature type="domain" description="Protein kinase" evidence="1">
    <location>
        <begin position="182"/>
        <end position="452"/>
    </location>
</feature>
<evidence type="ECO:0000313" key="2">
    <source>
        <dbReference type="EMBL" id="KAL0097795.1"/>
    </source>
</evidence>
<dbReference type="Proteomes" id="UP001448207">
    <property type="component" value="Unassembled WGS sequence"/>
</dbReference>
<protein>
    <submittedName>
        <fullName evidence="2">Kinase-like domain-containing protein</fullName>
    </submittedName>
</protein>
<reference evidence="2 3" key="1">
    <citation type="submission" date="2024-04" db="EMBL/GenBank/DDBJ databases">
        <title>Symmetric and asymmetric DNA N6-adenine methylation regulates different biological responses in Mucorales.</title>
        <authorList>
            <consortium name="Lawrence Berkeley National Laboratory"/>
            <person name="Lax C."/>
            <person name="Mondo S.J."/>
            <person name="Osorio-Concepcion M."/>
            <person name="Muszewska A."/>
            <person name="Corrochano-Luque M."/>
            <person name="Gutierrez G."/>
            <person name="Riley R."/>
            <person name="Lipzen A."/>
            <person name="Guo J."/>
            <person name="Hundley H."/>
            <person name="Amirebrahimi M."/>
            <person name="Ng V."/>
            <person name="Lorenzo-Gutierrez D."/>
            <person name="Binder U."/>
            <person name="Yang J."/>
            <person name="Song Y."/>
            <person name="Canovas D."/>
            <person name="Navarro E."/>
            <person name="Freitag M."/>
            <person name="Gabaldon T."/>
            <person name="Grigoriev I.V."/>
            <person name="Corrochano L.M."/>
            <person name="Nicolas F.E."/>
            <person name="Garre V."/>
        </authorList>
    </citation>
    <scope>NUCLEOTIDE SEQUENCE [LARGE SCALE GENOMIC DNA]</scope>
    <source>
        <strain evidence="2 3">L51</strain>
    </source>
</reference>
<proteinExistence type="predicted"/>
<dbReference type="Pfam" id="PF00069">
    <property type="entry name" value="Pkinase"/>
    <property type="match status" value="1"/>
</dbReference>
<dbReference type="SMART" id="SM00220">
    <property type="entry name" value="S_TKc"/>
    <property type="match status" value="1"/>
</dbReference>
<dbReference type="InterPro" id="IPR051681">
    <property type="entry name" value="Ser/Thr_Kinases-Pseudokinases"/>
</dbReference>
<dbReference type="PROSITE" id="PS50011">
    <property type="entry name" value="PROTEIN_KINASE_DOM"/>
    <property type="match status" value="1"/>
</dbReference>